<accession>A0AAE0Y362</accession>
<reference evidence="1" key="1">
    <citation type="journal article" date="2023" name="G3 (Bethesda)">
        <title>A reference genome for the long-term kleptoplast-retaining sea slug Elysia crispata morphotype clarki.</title>
        <authorList>
            <person name="Eastman K.E."/>
            <person name="Pendleton A.L."/>
            <person name="Shaikh M.A."/>
            <person name="Suttiyut T."/>
            <person name="Ogas R."/>
            <person name="Tomko P."/>
            <person name="Gavelis G."/>
            <person name="Widhalm J.R."/>
            <person name="Wisecaver J.H."/>
        </authorList>
    </citation>
    <scope>NUCLEOTIDE SEQUENCE</scope>
    <source>
        <strain evidence="1">ECLA1</strain>
    </source>
</reference>
<proteinExistence type="predicted"/>
<sequence>METLTFYIKKTIKAYGTTTNNGTYQNVDISFSVFRRERNTDSARQPTIMIQIAAISASRTTCAVIAS</sequence>
<organism evidence="1 2">
    <name type="scientific">Elysia crispata</name>
    <name type="common">lettuce slug</name>
    <dbReference type="NCBI Taxonomy" id="231223"/>
    <lineage>
        <taxon>Eukaryota</taxon>
        <taxon>Metazoa</taxon>
        <taxon>Spiralia</taxon>
        <taxon>Lophotrochozoa</taxon>
        <taxon>Mollusca</taxon>
        <taxon>Gastropoda</taxon>
        <taxon>Heterobranchia</taxon>
        <taxon>Euthyneura</taxon>
        <taxon>Panpulmonata</taxon>
        <taxon>Sacoglossa</taxon>
        <taxon>Placobranchoidea</taxon>
        <taxon>Plakobranchidae</taxon>
        <taxon>Elysia</taxon>
    </lineage>
</organism>
<evidence type="ECO:0000313" key="2">
    <source>
        <dbReference type="Proteomes" id="UP001283361"/>
    </source>
</evidence>
<evidence type="ECO:0000313" key="1">
    <source>
        <dbReference type="EMBL" id="KAK3731023.1"/>
    </source>
</evidence>
<gene>
    <name evidence="1" type="ORF">RRG08_066039</name>
</gene>
<comment type="caution">
    <text evidence="1">The sequence shown here is derived from an EMBL/GenBank/DDBJ whole genome shotgun (WGS) entry which is preliminary data.</text>
</comment>
<dbReference type="EMBL" id="JAWDGP010007035">
    <property type="protein sequence ID" value="KAK3731023.1"/>
    <property type="molecule type" value="Genomic_DNA"/>
</dbReference>
<name>A0AAE0Y362_9GAST</name>
<keyword evidence="2" id="KW-1185">Reference proteome</keyword>
<dbReference type="Proteomes" id="UP001283361">
    <property type="component" value="Unassembled WGS sequence"/>
</dbReference>
<protein>
    <submittedName>
        <fullName evidence="1">Uncharacterized protein</fullName>
    </submittedName>
</protein>
<dbReference type="AlphaFoldDB" id="A0AAE0Y362"/>